<dbReference type="PROSITE" id="PS00497">
    <property type="entry name" value="TYROSINASE_1"/>
    <property type="match status" value="1"/>
</dbReference>
<dbReference type="SUPFAM" id="SSF48056">
    <property type="entry name" value="Di-copper centre-containing domain"/>
    <property type="match status" value="1"/>
</dbReference>
<evidence type="ECO:0000256" key="8">
    <source>
        <dbReference type="ARBA" id="ARBA00023101"/>
    </source>
</evidence>
<dbReference type="GO" id="GO:0046872">
    <property type="term" value="F:metal ion binding"/>
    <property type="evidence" value="ECO:0007669"/>
    <property type="project" value="UniProtKB-KW"/>
</dbReference>
<dbReference type="GO" id="GO:0004503">
    <property type="term" value="F:tyrosinase activity"/>
    <property type="evidence" value="ECO:0007669"/>
    <property type="project" value="UniProtKB-EC"/>
</dbReference>
<dbReference type="InterPro" id="IPR050316">
    <property type="entry name" value="Tyrosinase/Hemocyanin"/>
</dbReference>
<comment type="catalytic activity">
    <reaction evidence="9">
        <text>2 L-dopa + O2 = 2 L-dopaquinone + 2 H2O</text>
        <dbReference type="Rhea" id="RHEA:34287"/>
        <dbReference type="ChEBI" id="CHEBI:15377"/>
        <dbReference type="ChEBI" id="CHEBI:15379"/>
        <dbReference type="ChEBI" id="CHEBI:57504"/>
        <dbReference type="ChEBI" id="CHEBI:57924"/>
        <dbReference type="EC" id="1.14.18.1"/>
    </reaction>
</comment>
<keyword evidence="6" id="KW-0186">Copper</keyword>
<dbReference type="InterPro" id="IPR041640">
    <property type="entry name" value="Tyrosinase_C"/>
</dbReference>
<organism evidence="14 15">
    <name type="scientific">Trichodelitschia bisporula</name>
    <dbReference type="NCBI Taxonomy" id="703511"/>
    <lineage>
        <taxon>Eukaryota</taxon>
        <taxon>Fungi</taxon>
        <taxon>Dikarya</taxon>
        <taxon>Ascomycota</taxon>
        <taxon>Pezizomycotina</taxon>
        <taxon>Dothideomycetes</taxon>
        <taxon>Dothideomycetes incertae sedis</taxon>
        <taxon>Phaeotrichales</taxon>
        <taxon>Phaeotrichaceae</taxon>
        <taxon>Trichodelitschia</taxon>
    </lineage>
</organism>
<comment type="catalytic activity">
    <reaction evidence="10">
        <text>L-tyrosine + O2 = L-dopaquinone + H2O</text>
        <dbReference type="Rhea" id="RHEA:18117"/>
        <dbReference type="ChEBI" id="CHEBI:15377"/>
        <dbReference type="ChEBI" id="CHEBI:15379"/>
        <dbReference type="ChEBI" id="CHEBI:57924"/>
        <dbReference type="ChEBI" id="CHEBI:58315"/>
        <dbReference type="EC" id="1.14.18.1"/>
    </reaction>
</comment>
<evidence type="ECO:0000313" key="15">
    <source>
        <dbReference type="Proteomes" id="UP000799640"/>
    </source>
</evidence>
<protein>
    <recommendedName>
        <fullName evidence="3">tyrosinase</fullName>
        <ecNumber evidence="3">1.14.18.1</ecNumber>
    </recommendedName>
</protein>
<dbReference type="InterPro" id="IPR008922">
    <property type="entry name" value="Di-copper_centre_dom_sf"/>
</dbReference>
<keyword evidence="4" id="KW-0479">Metal-binding</keyword>
<name>A0A6G1HLY0_9PEZI</name>
<keyword evidence="15" id="KW-1185">Reference proteome</keyword>
<evidence type="ECO:0000313" key="14">
    <source>
        <dbReference type="EMBL" id="KAF2396866.1"/>
    </source>
</evidence>
<comment type="cofactor">
    <cofactor evidence="1">
        <name>Cu(2+)</name>
        <dbReference type="ChEBI" id="CHEBI:29036"/>
    </cofactor>
</comment>
<proteinExistence type="inferred from homology"/>
<feature type="region of interest" description="Disordered" evidence="11">
    <location>
        <begin position="434"/>
        <end position="521"/>
    </location>
</feature>
<keyword evidence="5" id="KW-0560">Oxidoreductase</keyword>
<comment type="similarity">
    <text evidence="2">Belongs to the tyrosinase family.</text>
</comment>
<reference evidence="14" key="1">
    <citation type="journal article" date="2020" name="Stud. Mycol.">
        <title>101 Dothideomycetes genomes: a test case for predicting lifestyles and emergence of pathogens.</title>
        <authorList>
            <person name="Haridas S."/>
            <person name="Albert R."/>
            <person name="Binder M."/>
            <person name="Bloem J."/>
            <person name="Labutti K."/>
            <person name="Salamov A."/>
            <person name="Andreopoulos B."/>
            <person name="Baker S."/>
            <person name="Barry K."/>
            <person name="Bills G."/>
            <person name="Bluhm B."/>
            <person name="Cannon C."/>
            <person name="Castanera R."/>
            <person name="Culley D."/>
            <person name="Daum C."/>
            <person name="Ezra D."/>
            <person name="Gonzalez J."/>
            <person name="Henrissat B."/>
            <person name="Kuo A."/>
            <person name="Liang C."/>
            <person name="Lipzen A."/>
            <person name="Lutzoni F."/>
            <person name="Magnuson J."/>
            <person name="Mondo S."/>
            <person name="Nolan M."/>
            <person name="Ohm R."/>
            <person name="Pangilinan J."/>
            <person name="Park H.-J."/>
            <person name="Ramirez L."/>
            <person name="Alfaro M."/>
            <person name="Sun H."/>
            <person name="Tritt A."/>
            <person name="Yoshinaga Y."/>
            <person name="Zwiers L.-H."/>
            <person name="Turgeon B."/>
            <person name="Goodwin S."/>
            <person name="Spatafora J."/>
            <person name="Crous P."/>
            <person name="Grigoriev I."/>
        </authorList>
    </citation>
    <scope>NUCLEOTIDE SEQUENCE</scope>
    <source>
        <strain evidence="14">CBS 262.69</strain>
    </source>
</reference>
<evidence type="ECO:0000256" key="6">
    <source>
        <dbReference type="ARBA" id="ARBA00023008"/>
    </source>
</evidence>
<dbReference type="Proteomes" id="UP000799640">
    <property type="component" value="Unassembled WGS sequence"/>
</dbReference>
<dbReference type="GO" id="GO:0042438">
    <property type="term" value="P:melanin biosynthetic process"/>
    <property type="evidence" value="ECO:0007669"/>
    <property type="project" value="UniProtKB-KW"/>
</dbReference>
<dbReference type="OrthoDB" id="6132182at2759"/>
<dbReference type="Gene3D" id="1.10.1280.10">
    <property type="entry name" value="Di-copper center containing domain from catechol oxidase"/>
    <property type="match status" value="1"/>
</dbReference>
<evidence type="ECO:0000256" key="10">
    <source>
        <dbReference type="ARBA" id="ARBA00048881"/>
    </source>
</evidence>
<sequence length="745" mass="82223">MVTNIKTTGVNPPSDTSRLIPVPVRREIRDLQANFPDQWNLFILGLAAFQKLPASDPMSYYQLSGIHGRPFRSWNDVKGLDDFGDFGGYCTHSSVVFLTWHRPFLALYEQALYNAVQAQASLFPEAQRSRWLKAASDFRMPYYDWTQTASGIAYPDVFGAKNISVIQTDGVKRPVPNPLYNFNFRPAAAPANELGQWSTHSTTVRYPTRGDSDNGAVRDAIQNEYEHIRGNVALLLLQYARYNAVSNNRWLRNEKPGEYGSLENIHDNLHDTIGGNGNMSALEVSAFDPIFWLHHTNVDRLWAIWGDLNPNSYVEAGTTRQSSFTMAAGSTQDATTPLKPFWDKTGTRFYTSNDVKSTKTFGYAYPETQAWNHDTVPKYQAALVETVKKLFGDGNTVKDFLARAGAPTQRNFALARQVVTKDVELPDIMEKRTAPVTNDDEPMVGVSVPSAPPSAAGPKRRVLAPSDDVTPVPPVPEFSRAPAPTDDGPMVGVTVPSAPPSAAGPKRRVLAPSDDVTPIPPVPDFRRAAPVPHDDPATPIPPVVDIKQAQKPLAPGDDGEDIIVDANPIPEKFSNLLKEYRQWVANLRVQKHALNTTFRVFVFLGDFDPNPETWPFEKNMVGRFAVLGRGEDTSCAKCRNDQQEELVVTGTVSLTTSLLGEMVGGDLESLEPEVVVPYLQRQLHWRVQTITGDEVPRDSVADLKVSVISAKVVVGDDGIQRTGEWDVHTEVTDGRPAGLTEGDPI</sequence>
<evidence type="ECO:0000259" key="13">
    <source>
        <dbReference type="PROSITE" id="PS00498"/>
    </source>
</evidence>
<feature type="domain" description="Tyrosinase copper-binding" evidence="12">
    <location>
        <begin position="92"/>
        <end position="109"/>
    </location>
</feature>
<evidence type="ECO:0000256" key="7">
    <source>
        <dbReference type="ARBA" id="ARBA00023033"/>
    </source>
</evidence>
<keyword evidence="8" id="KW-0470">Melanin biosynthesis</keyword>
<evidence type="ECO:0000256" key="5">
    <source>
        <dbReference type="ARBA" id="ARBA00023002"/>
    </source>
</evidence>
<feature type="compositionally biased region" description="Low complexity" evidence="11">
    <location>
        <begin position="444"/>
        <end position="457"/>
    </location>
</feature>
<evidence type="ECO:0000256" key="2">
    <source>
        <dbReference type="ARBA" id="ARBA00009928"/>
    </source>
</evidence>
<accession>A0A6G1HLY0</accession>
<evidence type="ECO:0000256" key="3">
    <source>
        <dbReference type="ARBA" id="ARBA00011906"/>
    </source>
</evidence>
<evidence type="ECO:0000256" key="1">
    <source>
        <dbReference type="ARBA" id="ARBA00001973"/>
    </source>
</evidence>
<dbReference type="Pfam" id="PF18132">
    <property type="entry name" value="Tyrosinase_C"/>
    <property type="match status" value="1"/>
</dbReference>
<dbReference type="Gene3D" id="2.60.310.20">
    <property type="match status" value="1"/>
</dbReference>
<keyword evidence="7" id="KW-0503">Monooxygenase</keyword>
<dbReference type="PANTHER" id="PTHR11474:SF76">
    <property type="entry name" value="SHKT DOMAIN-CONTAINING PROTEIN"/>
    <property type="match status" value="1"/>
</dbReference>
<evidence type="ECO:0000256" key="11">
    <source>
        <dbReference type="SAM" id="MobiDB-lite"/>
    </source>
</evidence>
<dbReference type="Pfam" id="PF00264">
    <property type="entry name" value="Tyrosinase"/>
    <property type="match status" value="1"/>
</dbReference>
<feature type="domain" description="Tyrosinase copper-binding" evidence="13">
    <location>
        <begin position="288"/>
        <end position="299"/>
    </location>
</feature>
<dbReference type="AlphaFoldDB" id="A0A6G1HLY0"/>
<dbReference type="EMBL" id="ML996705">
    <property type="protein sequence ID" value="KAF2396866.1"/>
    <property type="molecule type" value="Genomic_DNA"/>
</dbReference>
<dbReference type="PANTHER" id="PTHR11474">
    <property type="entry name" value="TYROSINASE FAMILY MEMBER"/>
    <property type="match status" value="1"/>
</dbReference>
<gene>
    <name evidence="14" type="ORF">EJ06DRAFT_174352</name>
</gene>
<dbReference type="InterPro" id="IPR002227">
    <property type="entry name" value="Tyrosinase_Cu-bd"/>
</dbReference>
<evidence type="ECO:0000256" key="4">
    <source>
        <dbReference type="ARBA" id="ARBA00022723"/>
    </source>
</evidence>
<dbReference type="PRINTS" id="PR00092">
    <property type="entry name" value="TYROSINASE"/>
</dbReference>
<dbReference type="PROSITE" id="PS00498">
    <property type="entry name" value="TYROSINASE_2"/>
    <property type="match status" value="1"/>
</dbReference>
<dbReference type="EC" id="1.14.18.1" evidence="3"/>
<evidence type="ECO:0000256" key="9">
    <source>
        <dbReference type="ARBA" id="ARBA00048233"/>
    </source>
</evidence>
<evidence type="ECO:0000259" key="12">
    <source>
        <dbReference type="PROSITE" id="PS00497"/>
    </source>
</evidence>